<evidence type="ECO:0000256" key="1">
    <source>
        <dbReference type="ARBA" id="ARBA00008857"/>
    </source>
</evidence>
<evidence type="ECO:0000256" key="2">
    <source>
        <dbReference type="ARBA" id="ARBA00022908"/>
    </source>
</evidence>
<dbReference type="Gene3D" id="1.10.443.10">
    <property type="entry name" value="Intergrase catalytic core"/>
    <property type="match status" value="1"/>
</dbReference>
<evidence type="ECO:0000313" key="6">
    <source>
        <dbReference type="EMBL" id="MFC5602437.1"/>
    </source>
</evidence>
<name>A0ABW0TUI3_9BACL</name>
<comment type="similarity">
    <text evidence="1">Belongs to the 'phage' integrase family.</text>
</comment>
<proteinExistence type="inferred from homology"/>
<dbReference type="InterPro" id="IPR013762">
    <property type="entry name" value="Integrase-like_cat_sf"/>
</dbReference>
<dbReference type="EMBL" id="JBHSNP010000009">
    <property type="protein sequence ID" value="MFC5602437.1"/>
    <property type="molecule type" value="Genomic_DNA"/>
</dbReference>
<sequence length="384" mass="44844">MGTIIPYKKKDGKTYFMIKFYVGVDPLTGKERDTTRRGFKTKSEARTALGRIELEISEGTFRKPRVETYQDVYDLWVNHYERTVEESTYVKTIGIFRNHILPALGSSKIDKIDLQTAQEAVDKWANVLKNFRMVKAYASKVFDYAIKYDYIQKNPFSLVELTIKKNKIRLDDGDEPENFYTKDQLLEFLNCMKKETNVKAYVLFHLLAFTGMRKGEALALTWRDIDFTKNSIRIKKAISRGKNNHTYLKTTKTGVTRTIKMYPETISILKEWEVKQREENKLLGFNKPQPNQLVFNNERNEFLQPTKTRKWLEHVLNKYDLPKITTHGFRHTHCSLMFEAGATILEVQDRLGHSDVKTTMNIYAHVSNEAKDGAVSKLETYMTR</sequence>
<reference evidence="7" key="1">
    <citation type="journal article" date="2019" name="Int. J. Syst. Evol. Microbiol.">
        <title>The Global Catalogue of Microorganisms (GCM) 10K type strain sequencing project: providing services to taxonomists for standard genome sequencing and annotation.</title>
        <authorList>
            <consortium name="The Broad Institute Genomics Platform"/>
            <consortium name="The Broad Institute Genome Sequencing Center for Infectious Disease"/>
            <person name="Wu L."/>
            <person name="Ma J."/>
        </authorList>
    </citation>
    <scope>NUCLEOTIDE SEQUENCE [LARGE SCALE GENOMIC DNA]</scope>
    <source>
        <strain evidence="7">KACC 11299</strain>
    </source>
</reference>
<dbReference type="PANTHER" id="PTHR30349:SF64">
    <property type="entry name" value="PROPHAGE INTEGRASE INTD-RELATED"/>
    <property type="match status" value="1"/>
</dbReference>
<keyword evidence="3" id="KW-0238">DNA-binding</keyword>
<dbReference type="InterPro" id="IPR050090">
    <property type="entry name" value="Tyrosine_recombinase_XerCD"/>
</dbReference>
<dbReference type="CDD" id="cd01189">
    <property type="entry name" value="INT_ICEBs1_C_like"/>
    <property type="match status" value="1"/>
</dbReference>
<dbReference type="InterPro" id="IPR002104">
    <property type="entry name" value="Integrase_catalytic"/>
</dbReference>
<dbReference type="Pfam" id="PF14659">
    <property type="entry name" value="Phage_int_SAM_3"/>
    <property type="match status" value="1"/>
</dbReference>
<dbReference type="Proteomes" id="UP001596071">
    <property type="component" value="Unassembled WGS sequence"/>
</dbReference>
<evidence type="ECO:0000256" key="4">
    <source>
        <dbReference type="ARBA" id="ARBA00023172"/>
    </source>
</evidence>
<accession>A0ABW0TUI3</accession>
<dbReference type="SUPFAM" id="SSF56349">
    <property type="entry name" value="DNA breaking-rejoining enzymes"/>
    <property type="match status" value="1"/>
</dbReference>
<gene>
    <name evidence="6" type="ORF">ACFPTP_04325</name>
</gene>
<evidence type="ECO:0000313" key="7">
    <source>
        <dbReference type="Proteomes" id="UP001596071"/>
    </source>
</evidence>
<keyword evidence="4" id="KW-0233">DNA recombination</keyword>
<evidence type="ECO:0000259" key="5">
    <source>
        <dbReference type="PROSITE" id="PS51898"/>
    </source>
</evidence>
<keyword evidence="7" id="KW-1185">Reference proteome</keyword>
<dbReference type="Gene3D" id="1.10.150.130">
    <property type="match status" value="1"/>
</dbReference>
<keyword evidence="2" id="KW-0229">DNA integration</keyword>
<evidence type="ECO:0000256" key="3">
    <source>
        <dbReference type="ARBA" id="ARBA00023125"/>
    </source>
</evidence>
<dbReference type="Pfam" id="PF14657">
    <property type="entry name" value="Arm-DNA-bind_4"/>
    <property type="match status" value="1"/>
</dbReference>
<dbReference type="InterPro" id="IPR011010">
    <property type="entry name" value="DNA_brk_join_enz"/>
</dbReference>
<organism evidence="6 7">
    <name type="scientific">Sporosarcina koreensis</name>
    <dbReference type="NCBI Taxonomy" id="334735"/>
    <lineage>
        <taxon>Bacteria</taxon>
        <taxon>Bacillati</taxon>
        <taxon>Bacillota</taxon>
        <taxon>Bacilli</taxon>
        <taxon>Bacillales</taxon>
        <taxon>Caryophanaceae</taxon>
        <taxon>Sporosarcina</taxon>
    </lineage>
</organism>
<dbReference type="InterPro" id="IPR028259">
    <property type="entry name" value="AP2-like_int_N"/>
</dbReference>
<dbReference type="Pfam" id="PF00589">
    <property type="entry name" value="Phage_integrase"/>
    <property type="match status" value="1"/>
</dbReference>
<dbReference type="RefSeq" id="WP_381442520.1">
    <property type="nucleotide sequence ID" value="NZ_JBHSNP010000009.1"/>
</dbReference>
<dbReference type="InterPro" id="IPR004107">
    <property type="entry name" value="Integrase_SAM-like_N"/>
</dbReference>
<protein>
    <submittedName>
        <fullName evidence="6">Tyrosine-type recombinase/integrase</fullName>
    </submittedName>
</protein>
<dbReference type="PROSITE" id="PS51898">
    <property type="entry name" value="TYR_RECOMBINASE"/>
    <property type="match status" value="1"/>
</dbReference>
<dbReference type="PANTHER" id="PTHR30349">
    <property type="entry name" value="PHAGE INTEGRASE-RELATED"/>
    <property type="match status" value="1"/>
</dbReference>
<feature type="domain" description="Tyr recombinase" evidence="5">
    <location>
        <begin position="175"/>
        <end position="376"/>
    </location>
</feature>
<dbReference type="InterPro" id="IPR010998">
    <property type="entry name" value="Integrase_recombinase_N"/>
</dbReference>
<comment type="caution">
    <text evidence="6">The sequence shown here is derived from an EMBL/GenBank/DDBJ whole genome shotgun (WGS) entry which is preliminary data.</text>
</comment>